<dbReference type="InterPro" id="IPR009000">
    <property type="entry name" value="Transl_B-barrel_sf"/>
</dbReference>
<evidence type="ECO:0000256" key="4">
    <source>
        <dbReference type="ARBA" id="ARBA00022540"/>
    </source>
</evidence>
<dbReference type="PANTHER" id="PTHR42854">
    <property type="entry name" value="EUKARYOTIC TRANSLATION INITIATION FACTOR 2 SUBUNIT 3 FAMILY MEMBER"/>
    <property type="match status" value="1"/>
</dbReference>
<evidence type="ECO:0000259" key="12">
    <source>
        <dbReference type="PROSITE" id="PS51722"/>
    </source>
</evidence>
<evidence type="ECO:0000256" key="1">
    <source>
        <dbReference type="ARBA" id="ARBA00007249"/>
    </source>
</evidence>
<keyword evidence="6" id="KW-0547">Nucleotide-binding</keyword>
<dbReference type="SMART" id="SM00225">
    <property type="entry name" value="BTB"/>
    <property type="match status" value="1"/>
</dbReference>
<dbReference type="SMART" id="SM00612">
    <property type="entry name" value="Kelch"/>
    <property type="match status" value="6"/>
</dbReference>
<keyword evidence="5" id="KW-0677">Repeat</keyword>
<dbReference type="EMBL" id="OU015567">
    <property type="protein sequence ID" value="CAG5111911.1"/>
    <property type="molecule type" value="Genomic_DNA"/>
</dbReference>
<dbReference type="InterPro" id="IPR050543">
    <property type="entry name" value="eIF2G"/>
</dbReference>
<proteinExistence type="inferred from homology"/>
<dbReference type="Pfam" id="PF00009">
    <property type="entry name" value="GTP_EFTU"/>
    <property type="match status" value="1"/>
</dbReference>
<dbReference type="SMART" id="SM00875">
    <property type="entry name" value="BACK"/>
    <property type="match status" value="1"/>
</dbReference>
<dbReference type="Pfam" id="PF07707">
    <property type="entry name" value="BACK"/>
    <property type="match status" value="1"/>
</dbReference>
<evidence type="ECO:0000259" key="11">
    <source>
        <dbReference type="PROSITE" id="PS50097"/>
    </source>
</evidence>
<dbReference type="SUPFAM" id="SSF54695">
    <property type="entry name" value="POZ domain"/>
    <property type="match status" value="1"/>
</dbReference>
<dbReference type="CDD" id="cd01888">
    <property type="entry name" value="eIF2_gamma"/>
    <property type="match status" value="1"/>
</dbReference>
<dbReference type="PROSITE" id="PS50097">
    <property type="entry name" value="BTB"/>
    <property type="match status" value="1"/>
</dbReference>
<dbReference type="Gene3D" id="3.30.710.10">
    <property type="entry name" value="Potassium Channel Kv1.1, Chain A"/>
    <property type="match status" value="1"/>
</dbReference>
<reference evidence="13 14" key="1">
    <citation type="submission" date="2021-04" db="EMBL/GenBank/DDBJ databases">
        <authorList>
            <person name="Bliznina A."/>
        </authorList>
    </citation>
    <scope>NUCLEOTIDE SEQUENCE [LARGE SCALE GENOMIC DNA]</scope>
</reference>
<dbReference type="EC" id="3.6.5.3" evidence="2"/>
<dbReference type="Gene3D" id="3.40.50.300">
    <property type="entry name" value="P-loop containing nucleotide triphosphate hydrolases"/>
    <property type="match status" value="1"/>
</dbReference>
<dbReference type="InterPro" id="IPR011333">
    <property type="entry name" value="SKP1/BTB/POZ_sf"/>
</dbReference>
<dbReference type="Pfam" id="PF01344">
    <property type="entry name" value="Kelch_1"/>
    <property type="match status" value="2"/>
</dbReference>
<evidence type="ECO:0000256" key="7">
    <source>
        <dbReference type="ARBA" id="ARBA00022801"/>
    </source>
</evidence>
<evidence type="ECO:0000256" key="5">
    <source>
        <dbReference type="ARBA" id="ARBA00022737"/>
    </source>
</evidence>
<feature type="domain" description="BTB" evidence="11">
    <location>
        <begin position="112"/>
        <end position="181"/>
    </location>
</feature>
<dbReference type="InterPro" id="IPR044127">
    <property type="entry name" value="eIF2g_dom_2"/>
</dbReference>
<dbReference type="Pfam" id="PF09173">
    <property type="entry name" value="eIF2_C"/>
    <property type="match status" value="1"/>
</dbReference>
<dbReference type="Gene3D" id="1.25.40.420">
    <property type="match status" value="1"/>
</dbReference>
<evidence type="ECO:0000256" key="2">
    <source>
        <dbReference type="ARBA" id="ARBA00011986"/>
    </source>
</evidence>
<dbReference type="SUPFAM" id="SSF50965">
    <property type="entry name" value="Galactose oxidase, central domain"/>
    <property type="match status" value="1"/>
</dbReference>
<dbReference type="CDD" id="cd15490">
    <property type="entry name" value="eIF2_gamma_III"/>
    <property type="match status" value="1"/>
</dbReference>
<evidence type="ECO:0000256" key="6">
    <source>
        <dbReference type="ARBA" id="ARBA00022741"/>
    </source>
</evidence>
<dbReference type="Proteomes" id="UP001158576">
    <property type="component" value="Chromosome 2"/>
</dbReference>
<evidence type="ECO:0000256" key="9">
    <source>
        <dbReference type="ARBA" id="ARBA00023134"/>
    </source>
</evidence>
<dbReference type="InterPro" id="IPR011705">
    <property type="entry name" value="BACK"/>
</dbReference>
<dbReference type="NCBIfam" id="NF003077">
    <property type="entry name" value="PRK04000.1"/>
    <property type="match status" value="1"/>
</dbReference>
<dbReference type="InterPro" id="IPR006652">
    <property type="entry name" value="Kelch_1"/>
</dbReference>
<keyword evidence="7" id="KW-0378">Hydrolase</keyword>
<dbReference type="SUPFAM" id="SSF52540">
    <property type="entry name" value="P-loop containing nucleoside triphosphate hydrolases"/>
    <property type="match status" value="1"/>
</dbReference>
<name>A0ABN7T2S1_OIKDI</name>
<dbReference type="PANTHER" id="PTHR42854:SF3">
    <property type="entry name" value="EUKARYOTIC TRANSLATION INITIATION FACTOR 2 SUBUNIT 3-RELATED"/>
    <property type="match status" value="1"/>
</dbReference>
<comment type="similarity">
    <text evidence="1">Belongs to the TRAFAC class translation factor GTPase superfamily. Classic translation factor GTPase family. EF-Tu/EF-1A subfamily.</text>
</comment>
<keyword evidence="14" id="KW-1185">Reference proteome</keyword>
<dbReference type="Gene3D" id="2.40.30.10">
    <property type="entry name" value="Translation factors"/>
    <property type="match status" value="2"/>
</dbReference>
<dbReference type="PRINTS" id="PR00315">
    <property type="entry name" value="ELONGATNFCT"/>
</dbReference>
<dbReference type="InterPro" id="IPR000210">
    <property type="entry name" value="BTB/POZ_dom"/>
</dbReference>
<evidence type="ECO:0000256" key="3">
    <source>
        <dbReference type="ARBA" id="ARBA00022441"/>
    </source>
</evidence>
<evidence type="ECO:0000256" key="10">
    <source>
        <dbReference type="ARBA" id="ARBA00048107"/>
    </source>
</evidence>
<dbReference type="Pfam" id="PF24681">
    <property type="entry name" value="Kelch_KLHDC2_KLHL20_DRC7"/>
    <property type="match status" value="1"/>
</dbReference>
<keyword evidence="9" id="KW-0342">GTP-binding</keyword>
<dbReference type="InterPro" id="IPR000795">
    <property type="entry name" value="T_Tr_GTP-bd_dom"/>
</dbReference>
<evidence type="ECO:0000313" key="13">
    <source>
        <dbReference type="EMBL" id="CAG5111911.1"/>
    </source>
</evidence>
<dbReference type="CDD" id="cd03688">
    <property type="entry name" value="eIF2_gamma_II"/>
    <property type="match status" value="1"/>
</dbReference>
<dbReference type="SUPFAM" id="SSF50465">
    <property type="entry name" value="EF-Tu/eEF-1alpha/eIF2-gamma C-terminal domain"/>
    <property type="match status" value="1"/>
</dbReference>
<keyword evidence="8" id="KW-0648">Protein biosynthesis</keyword>
<comment type="catalytic activity">
    <reaction evidence="10">
        <text>GTP + H2O = GDP + phosphate + H(+)</text>
        <dbReference type="Rhea" id="RHEA:19669"/>
        <dbReference type="ChEBI" id="CHEBI:15377"/>
        <dbReference type="ChEBI" id="CHEBI:15378"/>
        <dbReference type="ChEBI" id="CHEBI:37565"/>
        <dbReference type="ChEBI" id="CHEBI:43474"/>
        <dbReference type="ChEBI" id="CHEBI:58189"/>
        <dbReference type="EC" id="3.6.5.3"/>
    </reaction>
</comment>
<keyword evidence="4" id="KW-0396">Initiation factor</keyword>
<organism evidence="13 14">
    <name type="scientific">Oikopleura dioica</name>
    <name type="common">Tunicate</name>
    <dbReference type="NCBI Taxonomy" id="34765"/>
    <lineage>
        <taxon>Eukaryota</taxon>
        <taxon>Metazoa</taxon>
        <taxon>Chordata</taxon>
        <taxon>Tunicata</taxon>
        <taxon>Appendicularia</taxon>
        <taxon>Copelata</taxon>
        <taxon>Oikopleuridae</taxon>
        <taxon>Oikopleura</taxon>
    </lineage>
</organism>
<dbReference type="InterPro" id="IPR011043">
    <property type="entry name" value="Gal_Oxase/kelch_b-propeller"/>
</dbReference>
<dbReference type="Gene3D" id="2.120.10.80">
    <property type="entry name" value="Kelch-type beta propeller"/>
    <property type="match status" value="2"/>
</dbReference>
<keyword evidence="3" id="KW-0880">Kelch repeat</keyword>
<dbReference type="InterPro" id="IPR015256">
    <property type="entry name" value="eIF2g_C"/>
</dbReference>
<evidence type="ECO:0000256" key="8">
    <source>
        <dbReference type="ARBA" id="ARBA00022917"/>
    </source>
</evidence>
<dbReference type="SUPFAM" id="SSF50447">
    <property type="entry name" value="Translation proteins"/>
    <property type="match status" value="1"/>
</dbReference>
<dbReference type="Pfam" id="PF00651">
    <property type="entry name" value="BTB"/>
    <property type="match status" value="1"/>
</dbReference>
<gene>
    <name evidence="13" type="ORF">OKIOD_LOCUS14947</name>
</gene>
<accession>A0ABN7T2S1</accession>
<dbReference type="InterPro" id="IPR015915">
    <property type="entry name" value="Kelch-typ_b-propeller"/>
</dbReference>
<protein>
    <recommendedName>
        <fullName evidence="2">protein-synthesizing GTPase</fullName>
        <ecNumber evidence="2">3.6.5.3</ecNumber>
    </recommendedName>
</protein>
<sequence length="1131" mass="125470">MSNVEVIRDLTESLIAQFIENDSLQKYQNVTKTQVEGAVKAAVRAFKFSLNIQTGTSTIRPELDVKLADADGPLRGPHAEKTESKEVISHKSSLFPTCFNRLAKFREESKAIDVVIKSGPLRIGAHKVVICSAIPYFQGLFMSLRNNPETSEVSIEIPGVDPAIIISLIEWAYIGEIKLTNETVQSLLVAAGYLGCEQVITACCDFIERRMSTENVLEVVQVAESLSCHDLARRARQYIDRYFCDLFGLPVWTSAPAELVMSILGSSDLYVEQEANVWSAFKIWLIANPSCEANLVHGMLSQVRLHLLPPQFIRDEVLIFDLVSSNIQCRNLIDDAILRHCNVEFSRMKVCDPDDDGLLIESERLNPRYCSHLQNHIYLLGGFASNAVHESINIVDMFDSSSKQWKHMPQMNRCRGRLGVAVLNGMLYALGGFDCAVRLNSAERFDPKTNKWEVVASMLYCRSAPACSSMNGRLYVSGGYNGDLCLNSCECYDPVRDVWEEVPSMQRSRSAAAAVCFAGKMFVTGGCDVVQFFNSVEVFDGKKWTEFPPMIHNRCRHGSLVFQGKLWVVGGYNGRFLQTCEQYSFATQQWTPMTQEMNVRRARVGVASSGNKLYAIGGYDGMTNLSSIEIYDPEEGTWSLSGNMNRHEGGVAPAKHLTSYKKMTIEIAADGLAKQDKDNLDLSSLAADTPEVISRQATINIGTIGHVAHGKSTVVKAISGQSTIRYKKELEKNITIKLGYSNAKIYHCADVPRPEAYMSSSSSDKDEITREFEGKAVTYKVHRHVSFVDCPGHDVLMQTMLNGTAVMDAAILLVACNEPCPQPQTKEHMAAIELMGLKHIIVLQNKIDLIHQNSAKSNYMDIRKFIQGTPADTSPIIPISAQMKYNIDVLCDYICNYIPLPLRDFTEQPKMIVIRSFDVNNPGSEVHELKGGVCGGSLMRGVLVLGQEIEIRPGVTVRDDANNSQVFPTKSKIMSLKSDKNDLQYAVPGGLIAVGTKCDPFLCRSDRMVGQILGTPGTLPPVFRQIEIRTHLLPRLLGVAADENKKKESKIKPLEKNENLMLNIGSLSCGGRIINVKGRSARLMLQQPVCTSEGEKIAISRRIDRAWRLIGWGDIKKGVKSELGGVKDEDN</sequence>
<dbReference type="InterPro" id="IPR027417">
    <property type="entry name" value="P-loop_NTPase"/>
</dbReference>
<dbReference type="InterPro" id="IPR044128">
    <property type="entry name" value="eIF2g_GTP-bd"/>
</dbReference>
<dbReference type="PROSITE" id="PS51722">
    <property type="entry name" value="G_TR_2"/>
    <property type="match status" value="1"/>
</dbReference>
<feature type="domain" description="Tr-type G" evidence="12">
    <location>
        <begin position="696"/>
        <end position="902"/>
    </location>
</feature>
<dbReference type="InterPro" id="IPR009001">
    <property type="entry name" value="Transl_elong_EF1A/Init_IF2_C"/>
</dbReference>
<evidence type="ECO:0000313" key="14">
    <source>
        <dbReference type="Proteomes" id="UP001158576"/>
    </source>
</evidence>